<dbReference type="AlphaFoldDB" id="A0A7W9CAD7"/>
<evidence type="ECO:0000313" key="2">
    <source>
        <dbReference type="EMBL" id="MBB5741542.1"/>
    </source>
</evidence>
<gene>
    <name evidence="2" type="ORF">HD600_000039</name>
</gene>
<name>A0A7W9CAD7_9MICO</name>
<evidence type="ECO:0000313" key="3">
    <source>
        <dbReference type="Proteomes" id="UP000517712"/>
    </source>
</evidence>
<dbReference type="RefSeq" id="WP_184280731.1">
    <property type="nucleotide sequence ID" value="NZ_BAAAPG010000001.1"/>
</dbReference>
<keyword evidence="1" id="KW-0812">Transmembrane</keyword>
<dbReference type="Proteomes" id="UP000517712">
    <property type="component" value="Unassembled WGS sequence"/>
</dbReference>
<proteinExistence type="predicted"/>
<protein>
    <submittedName>
        <fullName evidence="2">Uncharacterized protein</fullName>
    </submittedName>
</protein>
<feature type="transmembrane region" description="Helical" evidence="1">
    <location>
        <begin position="20"/>
        <end position="40"/>
    </location>
</feature>
<feature type="transmembrane region" description="Helical" evidence="1">
    <location>
        <begin position="81"/>
        <end position="100"/>
    </location>
</feature>
<keyword evidence="1" id="KW-1133">Transmembrane helix</keyword>
<reference evidence="2 3" key="1">
    <citation type="submission" date="2020-08" db="EMBL/GenBank/DDBJ databases">
        <title>Sequencing the genomes of 1000 actinobacteria strains.</title>
        <authorList>
            <person name="Klenk H.-P."/>
        </authorList>
    </citation>
    <scope>NUCLEOTIDE SEQUENCE [LARGE SCALE GENOMIC DNA]</scope>
    <source>
        <strain evidence="2 3">DSM 24823</strain>
    </source>
</reference>
<organism evidence="2 3">
    <name type="scientific">Microbacterium ginsengiterrae</name>
    <dbReference type="NCBI Taxonomy" id="546115"/>
    <lineage>
        <taxon>Bacteria</taxon>
        <taxon>Bacillati</taxon>
        <taxon>Actinomycetota</taxon>
        <taxon>Actinomycetes</taxon>
        <taxon>Micrococcales</taxon>
        <taxon>Microbacteriaceae</taxon>
        <taxon>Microbacterium</taxon>
    </lineage>
</organism>
<feature type="transmembrane region" description="Helical" evidence="1">
    <location>
        <begin position="121"/>
        <end position="140"/>
    </location>
</feature>
<keyword evidence="1" id="KW-0472">Membrane</keyword>
<accession>A0A7W9CAD7</accession>
<evidence type="ECO:0000256" key="1">
    <source>
        <dbReference type="SAM" id="Phobius"/>
    </source>
</evidence>
<feature type="transmembrane region" description="Helical" evidence="1">
    <location>
        <begin position="47"/>
        <end position="75"/>
    </location>
</feature>
<keyword evidence="3" id="KW-1185">Reference proteome</keyword>
<sequence>MRIARRADDGIRTGPAIPGAVMHLLLPIVATLAALLLPVLGWQIAVIVAAVIGMLFPQTFAGWLAIACLAVGLLLVEPEPWQSMLAVLAVHLLHVLSCVLPAVPWRGPVVLAALRPTLRRFVVVQLVAQPMTFAALWLHALDTTAVPAAALVGAAALAVFAIFLVRRILGRSRGV</sequence>
<feature type="transmembrane region" description="Helical" evidence="1">
    <location>
        <begin position="146"/>
        <end position="165"/>
    </location>
</feature>
<comment type="caution">
    <text evidence="2">The sequence shown here is derived from an EMBL/GenBank/DDBJ whole genome shotgun (WGS) entry which is preliminary data.</text>
</comment>
<dbReference type="EMBL" id="JACHMU010000001">
    <property type="protein sequence ID" value="MBB5741542.1"/>
    <property type="molecule type" value="Genomic_DNA"/>
</dbReference>